<dbReference type="Proteomes" id="UP000077349">
    <property type="component" value="Unassembled WGS sequence"/>
</dbReference>
<dbReference type="PATRIC" id="fig|178901.16.peg.267"/>
<protein>
    <submittedName>
        <fullName evidence="2">Uncharacterized protein</fullName>
    </submittedName>
</protein>
<dbReference type="AlphaFoldDB" id="A0A177GGU2"/>
<evidence type="ECO:0000256" key="1">
    <source>
        <dbReference type="SAM" id="MobiDB-lite"/>
    </source>
</evidence>
<name>A0A177GGU2_9PROT</name>
<evidence type="ECO:0000313" key="3">
    <source>
        <dbReference type="Proteomes" id="UP000077349"/>
    </source>
</evidence>
<proteinExistence type="predicted"/>
<reference evidence="2 3" key="1">
    <citation type="submission" date="2016-03" db="EMBL/GenBank/DDBJ databases">
        <title>Draft genome sequence of Acetobacter malorum CECT 7742, a strain isolated from strawberry vinegar.</title>
        <authorList>
            <person name="Sainz F."/>
            <person name="Mas A."/>
            <person name="Torija M.J."/>
        </authorList>
    </citation>
    <scope>NUCLEOTIDE SEQUENCE [LARGE SCALE GENOMIC DNA]</scope>
    <source>
        <strain evidence="2 3">CECT 7742</strain>
    </source>
</reference>
<dbReference type="EMBL" id="LVHD01000002">
    <property type="protein sequence ID" value="OAG78655.1"/>
    <property type="molecule type" value="Genomic_DNA"/>
</dbReference>
<sequence length="71" mass="8053">MFNKHIYCVFMYNTLIDVQLGEARISSYYSRCVLILQQSATSGPHLPCSFSKANQSKEPTPPAPESFCYKD</sequence>
<gene>
    <name evidence="2" type="ORF">Amal_00256</name>
</gene>
<evidence type="ECO:0000313" key="2">
    <source>
        <dbReference type="EMBL" id="OAG78655.1"/>
    </source>
</evidence>
<comment type="caution">
    <text evidence="2">The sequence shown here is derived from an EMBL/GenBank/DDBJ whole genome shotgun (WGS) entry which is preliminary data.</text>
</comment>
<feature type="region of interest" description="Disordered" evidence="1">
    <location>
        <begin position="51"/>
        <end position="71"/>
    </location>
</feature>
<accession>A0A177GGU2</accession>
<organism evidence="2 3">
    <name type="scientific">Acetobacter malorum</name>
    <dbReference type="NCBI Taxonomy" id="178901"/>
    <lineage>
        <taxon>Bacteria</taxon>
        <taxon>Pseudomonadati</taxon>
        <taxon>Pseudomonadota</taxon>
        <taxon>Alphaproteobacteria</taxon>
        <taxon>Acetobacterales</taxon>
        <taxon>Acetobacteraceae</taxon>
        <taxon>Acetobacter</taxon>
    </lineage>
</organism>